<comment type="similarity">
    <text evidence="1">Belongs to the Mu gp47/PBSX XkdT family.</text>
</comment>
<accession>A0ABY4TQN1</accession>
<gene>
    <name evidence="4" type="ORF">M9426_06565</name>
</gene>
<dbReference type="PANTHER" id="PTHR37829:SF3">
    <property type="entry name" value="PROTEIN JAYE-RELATED"/>
    <property type="match status" value="1"/>
</dbReference>
<keyword evidence="5" id="KW-1185">Reference proteome</keyword>
<sequence>MSDVKVKGYGFIGEWKQKAYEPVFGEYTASFILERMLSRIPDKFDKREGSIIYDALAPAAIELEIMYMELDYILKNVFGDTADREGLIRLAYDRGMSPYPASQAIVKGEFNVEVDIGKTFNFDDLNFTVKKFIENQNEKYYYELVCNKYGAIGNVPYGKLIPVDHIKDLKSAFIVGVIKPGEEEEDTEEFRNRYYRNIMSNAYGGNIDDYLDKVHAIDGVGGVKVYPIWQGGGTVLIVFSDANYMVPKQELIDKVQTIIDPVTNHGKGIGIAPIGHTVTVRGVKEDKINFSFELLYKEGFNWDKVADEVKATLELYFKDLRREWQNYEKSILRLRRIETRLLDIEGVLDINSSKINGLARNYEVDGESIPVLGDVNGK</sequence>
<proteinExistence type="inferred from homology"/>
<organism evidence="4 5">
    <name type="scientific">Peptoniphilus genitalis</name>
    <dbReference type="NCBI Taxonomy" id="3036303"/>
    <lineage>
        <taxon>Bacteria</taxon>
        <taxon>Bacillati</taxon>
        <taxon>Bacillota</taxon>
        <taxon>Tissierellia</taxon>
        <taxon>Tissierellales</taxon>
        <taxon>Peptoniphilaceae</taxon>
        <taxon>Peptoniphilus</taxon>
    </lineage>
</organism>
<evidence type="ECO:0000259" key="3">
    <source>
        <dbReference type="Pfam" id="PF26079"/>
    </source>
</evidence>
<dbReference type="EMBL" id="CP097885">
    <property type="protein sequence ID" value="URN40914.1"/>
    <property type="molecule type" value="Genomic_DNA"/>
</dbReference>
<evidence type="ECO:0000313" key="5">
    <source>
        <dbReference type="Proteomes" id="UP001056218"/>
    </source>
</evidence>
<reference evidence="4 5" key="1">
    <citation type="submission" date="2022-05" db="EMBL/GenBank/DDBJ databases">
        <title>Identification of Peptoniphilus vaginalis-like Bacteria, Peptoniphilus septimus sp. nov. from Blood Cultures in a Cervical Cancer Patient receiving Chemotherapy: Case and Implications.</title>
        <authorList>
            <person name="Zhan X.-Y."/>
        </authorList>
    </citation>
    <scope>NUCLEOTIDE SEQUENCE [LARGE SCALE GENOMIC DNA]</scope>
    <source>
        <strain evidence="4 5">SAHP1</strain>
    </source>
</reference>
<name>A0ABY4TQN1_9FIRM</name>
<dbReference type="Proteomes" id="UP001056218">
    <property type="component" value="Chromosome"/>
</dbReference>
<dbReference type="InterPro" id="IPR058530">
    <property type="entry name" value="Baseplate_J-like_C"/>
</dbReference>
<feature type="domain" description="Baseplate J-like central" evidence="2">
    <location>
        <begin position="202"/>
        <end position="281"/>
    </location>
</feature>
<dbReference type="Pfam" id="PF26079">
    <property type="entry name" value="Baseplate_J_C"/>
    <property type="match status" value="1"/>
</dbReference>
<evidence type="ECO:0000256" key="1">
    <source>
        <dbReference type="ARBA" id="ARBA00038087"/>
    </source>
</evidence>
<feature type="domain" description="Baseplate J-like C-terminal" evidence="3">
    <location>
        <begin position="288"/>
        <end position="376"/>
    </location>
</feature>
<dbReference type="PANTHER" id="PTHR37829">
    <property type="entry name" value="PHAGE-LIKE ELEMENT PBSX PROTEIN XKDT"/>
    <property type="match status" value="1"/>
</dbReference>
<evidence type="ECO:0000313" key="4">
    <source>
        <dbReference type="EMBL" id="URN40914.1"/>
    </source>
</evidence>
<protein>
    <submittedName>
        <fullName evidence="4">Baseplate J/gp47 family protein</fullName>
    </submittedName>
</protein>
<dbReference type="InterPro" id="IPR052399">
    <property type="entry name" value="Phage_Baseplate_Assmbl_Protein"/>
</dbReference>
<dbReference type="InterPro" id="IPR058531">
    <property type="entry name" value="Baseplate_J_M"/>
</dbReference>
<dbReference type="RefSeq" id="WP_250341725.1">
    <property type="nucleotide sequence ID" value="NZ_CP097885.1"/>
</dbReference>
<evidence type="ECO:0000259" key="2">
    <source>
        <dbReference type="Pfam" id="PF26078"/>
    </source>
</evidence>
<dbReference type="Pfam" id="PF26078">
    <property type="entry name" value="Baseplate_J_M"/>
    <property type="match status" value="1"/>
</dbReference>